<gene>
    <name evidence="6" type="ORF">PTSG_06577</name>
</gene>
<evidence type="ECO:0000259" key="5">
    <source>
        <dbReference type="PROSITE" id="PS50057"/>
    </source>
</evidence>
<dbReference type="SUPFAM" id="SSF50729">
    <property type="entry name" value="PH domain-like"/>
    <property type="match status" value="1"/>
</dbReference>
<dbReference type="GeneID" id="16072522"/>
<dbReference type="Gene3D" id="1.20.80.10">
    <property type="match status" value="1"/>
</dbReference>
<dbReference type="EMBL" id="GL832972">
    <property type="protein sequence ID" value="EGD75505.1"/>
    <property type="molecule type" value="Genomic_DNA"/>
</dbReference>
<dbReference type="CDD" id="cd17097">
    <property type="entry name" value="FERM_F1_ERM_like"/>
    <property type="match status" value="1"/>
</dbReference>
<feature type="coiled-coil region" evidence="4">
    <location>
        <begin position="335"/>
        <end position="425"/>
    </location>
</feature>
<dbReference type="InterPro" id="IPR035963">
    <property type="entry name" value="FERM_2"/>
</dbReference>
<evidence type="ECO:0000256" key="1">
    <source>
        <dbReference type="ARBA" id="ARBA00004202"/>
    </source>
</evidence>
<dbReference type="PRINTS" id="PR00935">
    <property type="entry name" value="BAND41"/>
</dbReference>
<comment type="subcellular location">
    <subcellularLocation>
        <location evidence="1">Cell membrane</location>
        <topology evidence="1">Peripheral membrane protein</topology>
    </subcellularLocation>
</comment>
<keyword evidence="2" id="KW-1003">Cell membrane</keyword>
<dbReference type="GO" id="GO:0003779">
    <property type="term" value="F:actin binding"/>
    <property type="evidence" value="ECO:0007669"/>
    <property type="project" value="InterPro"/>
</dbReference>
<dbReference type="Gene3D" id="6.10.360.10">
    <property type="match status" value="1"/>
</dbReference>
<dbReference type="PRINTS" id="PR00661">
    <property type="entry name" value="ERMFAMILY"/>
</dbReference>
<evidence type="ECO:0000256" key="4">
    <source>
        <dbReference type="SAM" id="Coils"/>
    </source>
</evidence>
<dbReference type="Gene3D" id="1.20.5.450">
    <property type="match status" value="1"/>
</dbReference>
<feature type="domain" description="FERM" evidence="5">
    <location>
        <begin position="10"/>
        <end position="300"/>
    </location>
</feature>
<dbReference type="AlphaFoldDB" id="F2UG77"/>
<dbReference type="Pfam" id="PF09379">
    <property type="entry name" value="FERM_N"/>
    <property type="match status" value="1"/>
</dbReference>
<dbReference type="CDD" id="cd13194">
    <property type="entry name" value="FERM_C_ERM"/>
    <property type="match status" value="1"/>
</dbReference>
<dbReference type="SUPFAM" id="SSF54236">
    <property type="entry name" value="Ubiquitin-like"/>
    <property type="match status" value="1"/>
</dbReference>
<dbReference type="OrthoDB" id="6018897at2759"/>
<dbReference type="InterPro" id="IPR011259">
    <property type="entry name" value="ERM_C_dom"/>
</dbReference>
<sequence length="529" mass="62036">MSRKGRHQWFRVLVHTADATLEFSIQPKTTGQELFDLVVRTTGLRETWFFDLCYENTKGRMSWLKREKKVLTQDVPHIQPLPFHFKVKYYPEDVTTELIQPVTQNLFYLHVKQMVLDEELWCKAEHCVVLASFAVQATFGDYDPELCPPGFLHDMRLLPERILNQYQMTPEMWEERIVECYKNYRNMFPEEAKMKYLAFAQDFEMYGVNYFPIKNKRGTLLWLGVDALGLNIYKSNDKLTPSISFPWSEIKTVSYNDRKFVIKPLDKHAVDLVFFSTDPSVNKTILQLCIGNHELYLKRREPDSIEVQQMRAEAAERRERMDKDRGRLIREMQSRKLAEREKDKMSIKLKRAERKAAQTKQDLSRMREAAQILSEKVEMAEVETGLLLAKAQEAETTLQQMLHEKERTEQEKQDLVRQARDAKESAQRCMLNHSCCDTCLRWRCCVAGSPPRETEPRPHPQPPQRHDSRLEAAIKNISMDLEGLQIADRKTTEDQIHEQNAATGETKYDTLSRITRGSAKSRITFFEEL</sequence>
<keyword evidence="7" id="KW-1185">Reference proteome</keyword>
<dbReference type="InParanoid" id="F2UG77"/>
<name>F2UG77_SALR5</name>
<dbReference type="SUPFAM" id="SSF47031">
    <property type="entry name" value="Second domain of FERM"/>
    <property type="match status" value="1"/>
</dbReference>
<reference evidence="6" key="1">
    <citation type="submission" date="2009-08" db="EMBL/GenBank/DDBJ databases">
        <title>Annotation of Salpingoeca rosetta.</title>
        <authorList>
            <consortium name="The Broad Institute Genome Sequencing Platform"/>
            <person name="Russ C."/>
            <person name="Cuomo C."/>
            <person name="Burger G."/>
            <person name="Gray M.W."/>
            <person name="Holland P.W.H."/>
            <person name="King N."/>
            <person name="Lang F.B.F."/>
            <person name="Roger A.J."/>
            <person name="Ruiz-Trillo I."/>
            <person name="Young S.K."/>
            <person name="Zeng Q."/>
            <person name="Gargeya S."/>
            <person name="Alvarado L."/>
            <person name="Berlin A."/>
            <person name="Chapman S.B."/>
            <person name="Chen Z."/>
            <person name="Freedman E."/>
            <person name="Gellesch M."/>
            <person name="Goldberg J."/>
            <person name="Griggs A."/>
            <person name="Gujja S."/>
            <person name="Heilman E."/>
            <person name="Heiman D."/>
            <person name="Howarth C."/>
            <person name="Mehta T."/>
            <person name="Neiman D."/>
            <person name="Pearson M."/>
            <person name="Roberts A."/>
            <person name="Saif S."/>
            <person name="Shea T."/>
            <person name="Shenoy N."/>
            <person name="Sisk P."/>
            <person name="Stolte C."/>
            <person name="Sykes S."/>
            <person name="White J."/>
            <person name="Yandava C."/>
            <person name="Haas B."/>
            <person name="Nusbaum C."/>
            <person name="Birren B."/>
        </authorList>
    </citation>
    <scope>NUCLEOTIDE SEQUENCE [LARGE SCALE GENOMIC DNA]</scope>
    <source>
        <strain evidence="6">ATCC 50818</strain>
    </source>
</reference>
<dbReference type="Pfam" id="PF00373">
    <property type="entry name" value="FERM_M"/>
    <property type="match status" value="1"/>
</dbReference>
<accession>F2UG77</accession>
<dbReference type="InterPro" id="IPR011174">
    <property type="entry name" value="ERM"/>
</dbReference>
<dbReference type="STRING" id="946362.F2UG77"/>
<dbReference type="InterPro" id="IPR000299">
    <property type="entry name" value="FERM_domain"/>
</dbReference>
<protein>
    <submittedName>
        <fullName evidence="6">Moesin</fullName>
    </submittedName>
</protein>
<evidence type="ECO:0000256" key="2">
    <source>
        <dbReference type="ARBA" id="ARBA00022475"/>
    </source>
</evidence>
<dbReference type="GO" id="GO:0005886">
    <property type="term" value="C:plasma membrane"/>
    <property type="evidence" value="ECO:0007669"/>
    <property type="project" value="UniProtKB-SubCell"/>
</dbReference>
<proteinExistence type="predicted"/>
<dbReference type="SUPFAM" id="SSF48678">
    <property type="entry name" value="Moesin tail domain"/>
    <property type="match status" value="1"/>
</dbReference>
<dbReference type="InterPro" id="IPR014352">
    <property type="entry name" value="FERM/acyl-CoA-bd_prot_sf"/>
</dbReference>
<dbReference type="eggNOG" id="KOG3529">
    <property type="taxonomic scope" value="Eukaryota"/>
</dbReference>
<dbReference type="SMART" id="SM00295">
    <property type="entry name" value="B41"/>
    <property type="match status" value="1"/>
</dbReference>
<dbReference type="Pfam" id="PF00769">
    <property type="entry name" value="ERM_C"/>
    <property type="match status" value="1"/>
</dbReference>
<organism evidence="7">
    <name type="scientific">Salpingoeca rosetta (strain ATCC 50818 / BSB-021)</name>
    <dbReference type="NCBI Taxonomy" id="946362"/>
    <lineage>
        <taxon>Eukaryota</taxon>
        <taxon>Choanoflagellata</taxon>
        <taxon>Craspedida</taxon>
        <taxon>Salpingoecidae</taxon>
        <taxon>Salpingoeca</taxon>
    </lineage>
</organism>
<dbReference type="InterPro" id="IPR008954">
    <property type="entry name" value="Moesin_tail_sf"/>
</dbReference>
<dbReference type="RefSeq" id="XP_004991962.1">
    <property type="nucleotide sequence ID" value="XM_004991905.1"/>
</dbReference>
<dbReference type="InterPro" id="IPR019749">
    <property type="entry name" value="Band_41_domain"/>
</dbReference>
<evidence type="ECO:0000313" key="6">
    <source>
        <dbReference type="EMBL" id="EGD75505.1"/>
    </source>
</evidence>
<dbReference type="Pfam" id="PF09380">
    <property type="entry name" value="FERM_C"/>
    <property type="match status" value="1"/>
</dbReference>
<dbReference type="PIRSF" id="PIRSF002305">
    <property type="entry name" value="ERM"/>
    <property type="match status" value="1"/>
</dbReference>
<dbReference type="InterPro" id="IPR018980">
    <property type="entry name" value="FERM_PH-like_C"/>
</dbReference>
<dbReference type="PANTHER" id="PTHR23281">
    <property type="entry name" value="MERLIN/MOESIN/EZRIN/RADIXIN"/>
    <property type="match status" value="1"/>
</dbReference>
<dbReference type="InterPro" id="IPR011993">
    <property type="entry name" value="PH-like_dom_sf"/>
</dbReference>
<dbReference type="CDD" id="cd14473">
    <property type="entry name" value="FERM_B-lobe"/>
    <property type="match status" value="1"/>
</dbReference>
<evidence type="ECO:0000313" key="7">
    <source>
        <dbReference type="Proteomes" id="UP000007799"/>
    </source>
</evidence>
<dbReference type="InterPro" id="IPR018979">
    <property type="entry name" value="FERM_N"/>
</dbReference>
<keyword evidence="4" id="KW-0175">Coiled coil</keyword>
<evidence type="ECO:0000256" key="3">
    <source>
        <dbReference type="ARBA" id="ARBA00023136"/>
    </source>
</evidence>
<dbReference type="KEGG" id="sre:PTSG_06577"/>
<dbReference type="SMART" id="SM01196">
    <property type="entry name" value="FERM_C"/>
    <property type="match status" value="1"/>
</dbReference>
<dbReference type="InterPro" id="IPR000798">
    <property type="entry name" value="Ez/rad/moesin-like"/>
</dbReference>
<dbReference type="InterPro" id="IPR019748">
    <property type="entry name" value="FERM_central"/>
</dbReference>
<dbReference type="PROSITE" id="PS50057">
    <property type="entry name" value="FERM_3"/>
    <property type="match status" value="1"/>
</dbReference>
<dbReference type="Gene3D" id="3.10.20.90">
    <property type="entry name" value="Phosphatidylinositol 3-kinase Catalytic Subunit, Chain A, domain 1"/>
    <property type="match status" value="1"/>
</dbReference>
<dbReference type="InterPro" id="IPR041789">
    <property type="entry name" value="ERM_FERM_C"/>
</dbReference>
<keyword evidence="3" id="KW-0472">Membrane</keyword>
<dbReference type="Proteomes" id="UP000007799">
    <property type="component" value="Unassembled WGS sequence"/>
</dbReference>
<dbReference type="Gene3D" id="2.30.29.30">
    <property type="entry name" value="Pleckstrin-homology domain (PH domain)/Phosphotyrosine-binding domain (PTB)"/>
    <property type="match status" value="1"/>
</dbReference>
<dbReference type="InterPro" id="IPR029071">
    <property type="entry name" value="Ubiquitin-like_domsf"/>
</dbReference>